<organism evidence="11 12">
    <name type="scientific">Ziziphus jujuba</name>
    <name type="common">Chinese jujube</name>
    <name type="synonym">Ziziphus sativa</name>
    <dbReference type="NCBI Taxonomy" id="326968"/>
    <lineage>
        <taxon>Eukaryota</taxon>
        <taxon>Viridiplantae</taxon>
        <taxon>Streptophyta</taxon>
        <taxon>Embryophyta</taxon>
        <taxon>Tracheophyta</taxon>
        <taxon>Spermatophyta</taxon>
        <taxon>Magnoliopsida</taxon>
        <taxon>eudicotyledons</taxon>
        <taxon>Gunneridae</taxon>
        <taxon>Pentapetalae</taxon>
        <taxon>rosids</taxon>
        <taxon>fabids</taxon>
        <taxon>Rosales</taxon>
        <taxon>Rhamnaceae</taxon>
        <taxon>Paliureae</taxon>
        <taxon>Ziziphus</taxon>
    </lineage>
</organism>
<dbReference type="GeneID" id="132804984"/>
<feature type="compositionally biased region" description="Basic and acidic residues" evidence="8">
    <location>
        <begin position="228"/>
        <end position="263"/>
    </location>
</feature>
<evidence type="ECO:0000256" key="5">
    <source>
        <dbReference type="ARBA" id="ARBA00023043"/>
    </source>
</evidence>
<feature type="region of interest" description="Disordered" evidence="8">
    <location>
        <begin position="228"/>
        <end position="266"/>
    </location>
</feature>
<keyword evidence="2 9" id="KW-0812">Transmembrane</keyword>
<dbReference type="Pfam" id="PF12796">
    <property type="entry name" value="Ank_2"/>
    <property type="match status" value="1"/>
</dbReference>
<evidence type="ECO:0000256" key="2">
    <source>
        <dbReference type="ARBA" id="ARBA00022692"/>
    </source>
</evidence>
<evidence type="ECO:0000259" key="10">
    <source>
        <dbReference type="Pfam" id="PF13962"/>
    </source>
</evidence>
<feature type="transmembrane region" description="Helical" evidence="9">
    <location>
        <begin position="275"/>
        <end position="295"/>
    </location>
</feature>
<dbReference type="Gene3D" id="1.25.40.20">
    <property type="entry name" value="Ankyrin repeat-containing domain"/>
    <property type="match status" value="1"/>
</dbReference>
<dbReference type="InterPro" id="IPR026961">
    <property type="entry name" value="PGG_dom"/>
</dbReference>
<dbReference type="Pfam" id="PF00023">
    <property type="entry name" value="Ank"/>
    <property type="match status" value="1"/>
</dbReference>
<feature type="repeat" description="ANK" evidence="7">
    <location>
        <begin position="147"/>
        <end position="167"/>
    </location>
</feature>
<dbReference type="SMART" id="SM00248">
    <property type="entry name" value="ANK"/>
    <property type="match status" value="4"/>
</dbReference>
<gene>
    <name evidence="12" type="primary">LOC132804984</name>
</gene>
<dbReference type="PROSITE" id="PS50297">
    <property type="entry name" value="ANK_REP_REGION"/>
    <property type="match status" value="2"/>
</dbReference>
<feature type="repeat" description="ANK" evidence="7">
    <location>
        <begin position="77"/>
        <end position="104"/>
    </location>
</feature>
<evidence type="ECO:0000256" key="3">
    <source>
        <dbReference type="ARBA" id="ARBA00022737"/>
    </source>
</evidence>
<evidence type="ECO:0000256" key="1">
    <source>
        <dbReference type="ARBA" id="ARBA00004141"/>
    </source>
</evidence>
<dbReference type="PANTHER" id="PTHR24186">
    <property type="entry name" value="PROTEIN PHOSPHATASE 1 REGULATORY SUBUNIT"/>
    <property type="match status" value="1"/>
</dbReference>
<proteinExistence type="predicted"/>
<dbReference type="PANTHER" id="PTHR24186:SF50">
    <property type="entry name" value="ANKYRIN REPEAT-CONTAINING PROTEIN ITN1-LIKE ISOFORM X1"/>
    <property type="match status" value="1"/>
</dbReference>
<evidence type="ECO:0000313" key="11">
    <source>
        <dbReference type="Proteomes" id="UP001652623"/>
    </source>
</evidence>
<dbReference type="InterPro" id="IPR002110">
    <property type="entry name" value="Ankyrin_rpt"/>
</dbReference>
<protein>
    <submittedName>
        <fullName evidence="12">Ankyrin repeat-containing protein At5g02620-like</fullName>
    </submittedName>
</protein>
<feature type="repeat" description="ANK" evidence="7">
    <location>
        <begin position="111"/>
        <end position="143"/>
    </location>
</feature>
<accession>A0ABM4AFP1</accession>
<dbReference type="SUPFAM" id="SSF48403">
    <property type="entry name" value="Ankyrin repeat"/>
    <property type="match status" value="1"/>
</dbReference>
<evidence type="ECO:0000256" key="6">
    <source>
        <dbReference type="ARBA" id="ARBA00023136"/>
    </source>
</evidence>
<name>A0ABM4AFP1_ZIZJJ</name>
<dbReference type="InterPro" id="IPR036770">
    <property type="entry name" value="Ankyrin_rpt-contain_sf"/>
</dbReference>
<keyword evidence="6 9" id="KW-0472">Membrane</keyword>
<feature type="domain" description="PGG" evidence="10">
    <location>
        <begin position="272"/>
        <end position="370"/>
    </location>
</feature>
<dbReference type="Pfam" id="PF13962">
    <property type="entry name" value="PGG"/>
    <property type="match status" value="1"/>
</dbReference>
<keyword evidence="4 9" id="KW-1133">Transmembrane helix</keyword>
<feature type="transmembrane region" description="Helical" evidence="9">
    <location>
        <begin position="324"/>
        <end position="342"/>
    </location>
</feature>
<comment type="subcellular location">
    <subcellularLocation>
        <location evidence="1">Membrane</location>
        <topology evidence="1">Multi-pass membrane protein</topology>
    </subcellularLocation>
</comment>
<reference evidence="12" key="1">
    <citation type="submission" date="2025-08" db="UniProtKB">
        <authorList>
            <consortium name="RefSeq"/>
        </authorList>
    </citation>
    <scope>IDENTIFICATION</scope>
    <source>
        <tissue evidence="12">Seedling</tissue>
    </source>
</reference>
<dbReference type="RefSeq" id="XP_060675549.1">
    <property type="nucleotide sequence ID" value="XM_060819566.1"/>
</dbReference>
<feature type="transmembrane region" description="Helical" evidence="9">
    <location>
        <begin position="349"/>
        <end position="374"/>
    </location>
</feature>
<keyword evidence="11" id="KW-1185">Reference proteome</keyword>
<sequence>MTYFEKSLNLVIYVPHFVNFYADFVCKLLEKSQSGLEKADDFGWTPFHYAAHLGNKGLVKLFLMDENKALVYSHNKQGMSALHIAAKKGNVGVIRVLIESCPDICELLDDHDRTALHVAVENRQERVVKFLLKSLAFQDLINEKDKKGNTALHIASIQGDIEILAVLKNDSKIDKRAANNKGKTYVDLILSNEKLKDIEILEIMEKLGIAIGLPPAPPRRLEEKVEAIETKEGERDDNEKKKDEIQVEEKKAGKHHEGDEQTKHHSVLNQATKDVVSLNLVISTIIAAASFAAAFTMPGGYNDQGIPIFSGSKEFQNFLTYDKMAFTCSTFSMLIHFFVPLFRKFVNSIIPVVWIAFLTTFSLVAMVCALDQAIMTVLPEKPKYSDNPFRSGGIAFQFSSLLCVLYFLSMFSFPISTIVKRNDPHNNVRSRFGLWS</sequence>
<evidence type="ECO:0000256" key="9">
    <source>
        <dbReference type="SAM" id="Phobius"/>
    </source>
</evidence>
<keyword evidence="3" id="KW-0677">Repeat</keyword>
<evidence type="ECO:0000256" key="8">
    <source>
        <dbReference type="SAM" id="MobiDB-lite"/>
    </source>
</evidence>
<evidence type="ECO:0000313" key="12">
    <source>
        <dbReference type="RefSeq" id="XP_060675549.1"/>
    </source>
</evidence>
<keyword evidence="5 7" id="KW-0040">ANK repeat</keyword>
<dbReference type="PROSITE" id="PS50088">
    <property type="entry name" value="ANK_REPEAT"/>
    <property type="match status" value="3"/>
</dbReference>
<evidence type="ECO:0000256" key="7">
    <source>
        <dbReference type="PROSITE-ProRule" id="PRU00023"/>
    </source>
</evidence>
<evidence type="ECO:0000256" key="4">
    <source>
        <dbReference type="ARBA" id="ARBA00022989"/>
    </source>
</evidence>
<dbReference type="Proteomes" id="UP001652623">
    <property type="component" value="Chromosome 8"/>
</dbReference>
<feature type="transmembrane region" description="Helical" evidence="9">
    <location>
        <begin position="394"/>
        <end position="419"/>
    </location>
</feature>